<dbReference type="AlphaFoldDB" id="A0A7J6HXF2"/>
<dbReference type="EMBL" id="JAATIQ010000020">
    <property type="protein sequence ID" value="KAF4399942.1"/>
    <property type="molecule type" value="Genomic_DNA"/>
</dbReference>
<comment type="caution">
    <text evidence="1">The sequence shown here is derived from an EMBL/GenBank/DDBJ whole genome shotgun (WGS) entry which is preliminary data.</text>
</comment>
<sequence length="196" mass="22415">MEMCIEDPLLEMGEKLGVFVVGSSMKEGELISDDARRLRIKVVDDKRINRDDRDFELHDSNDGALKFEMDNANCDSEELDGGGLLLMWKAILEVSIESSLRFHIDSIIRNTNGLLEHSGDSLHGPWICGGDMNEILSNSKSRVNIVQYGDETWYEEVECEMVVKEKWNYGISCVTPTMLKAKNMRCMQMFAWVEYC</sequence>
<protein>
    <submittedName>
        <fullName evidence="1">Uncharacterized protein</fullName>
    </submittedName>
</protein>
<name>A0A7J6HXF2_CANSA</name>
<reference evidence="1 2" key="1">
    <citation type="journal article" date="2020" name="bioRxiv">
        <title>Sequence and annotation of 42 cannabis genomes reveals extensive copy number variation in cannabinoid synthesis and pathogen resistance genes.</title>
        <authorList>
            <person name="Mckernan K.J."/>
            <person name="Helbert Y."/>
            <person name="Kane L.T."/>
            <person name="Ebling H."/>
            <person name="Zhang L."/>
            <person name="Liu B."/>
            <person name="Eaton Z."/>
            <person name="Mclaughlin S."/>
            <person name="Kingan S."/>
            <person name="Baybayan P."/>
            <person name="Concepcion G."/>
            <person name="Jordan M."/>
            <person name="Riva A."/>
            <person name="Barbazuk W."/>
            <person name="Harkins T."/>
        </authorList>
    </citation>
    <scope>NUCLEOTIDE SEQUENCE [LARGE SCALE GENOMIC DNA]</scope>
    <source>
        <strain evidence="2">cv. Jamaican Lion 4</strain>
        <tissue evidence="1">Leaf</tissue>
    </source>
</reference>
<accession>A0A7J6HXF2</accession>
<keyword evidence="2" id="KW-1185">Reference proteome</keyword>
<evidence type="ECO:0000313" key="2">
    <source>
        <dbReference type="Proteomes" id="UP000583929"/>
    </source>
</evidence>
<proteinExistence type="predicted"/>
<dbReference type="Proteomes" id="UP000583929">
    <property type="component" value="Unassembled WGS sequence"/>
</dbReference>
<gene>
    <name evidence="1" type="ORF">G4B88_021156</name>
</gene>
<organism evidence="1 2">
    <name type="scientific">Cannabis sativa</name>
    <name type="common">Hemp</name>
    <name type="synonym">Marijuana</name>
    <dbReference type="NCBI Taxonomy" id="3483"/>
    <lineage>
        <taxon>Eukaryota</taxon>
        <taxon>Viridiplantae</taxon>
        <taxon>Streptophyta</taxon>
        <taxon>Embryophyta</taxon>
        <taxon>Tracheophyta</taxon>
        <taxon>Spermatophyta</taxon>
        <taxon>Magnoliopsida</taxon>
        <taxon>eudicotyledons</taxon>
        <taxon>Gunneridae</taxon>
        <taxon>Pentapetalae</taxon>
        <taxon>rosids</taxon>
        <taxon>fabids</taxon>
        <taxon>Rosales</taxon>
        <taxon>Cannabaceae</taxon>
        <taxon>Cannabis</taxon>
    </lineage>
</organism>
<evidence type="ECO:0000313" key="1">
    <source>
        <dbReference type="EMBL" id="KAF4399942.1"/>
    </source>
</evidence>